<gene>
    <name evidence="2" type="ORF">XAT740_LOCUS61607</name>
</gene>
<comment type="caution">
    <text evidence="2">The sequence shown here is derived from an EMBL/GenBank/DDBJ whole genome shotgun (WGS) entry which is preliminary data.</text>
</comment>
<evidence type="ECO:0000313" key="2">
    <source>
        <dbReference type="EMBL" id="CAF1684871.1"/>
    </source>
</evidence>
<name>A0A816H9U3_ADIRI</name>
<feature type="compositionally biased region" description="Acidic residues" evidence="1">
    <location>
        <begin position="233"/>
        <end position="245"/>
    </location>
</feature>
<keyword evidence="3" id="KW-1185">Reference proteome</keyword>
<dbReference type="Proteomes" id="UP000663828">
    <property type="component" value="Unassembled WGS sequence"/>
</dbReference>
<accession>A0A816H9U3</accession>
<proteinExistence type="predicted"/>
<dbReference type="AlphaFoldDB" id="A0A816H9U3"/>
<evidence type="ECO:0000313" key="3">
    <source>
        <dbReference type="Proteomes" id="UP000663828"/>
    </source>
</evidence>
<protein>
    <submittedName>
        <fullName evidence="2">Uncharacterized protein</fullName>
    </submittedName>
</protein>
<reference evidence="2" key="1">
    <citation type="submission" date="2021-02" db="EMBL/GenBank/DDBJ databases">
        <authorList>
            <person name="Nowell W R."/>
        </authorList>
    </citation>
    <scope>NUCLEOTIDE SEQUENCE</scope>
</reference>
<evidence type="ECO:0000256" key="1">
    <source>
        <dbReference type="SAM" id="MobiDB-lite"/>
    </source>
</evidence>
<sequence length="328" mass="38629">YEVNGKCTKCQEKSSLVLCSCCDFLLCQQCFQNDREKVLDNIKHIVQTCRFRVSRIQTTHHQINELKESNRKKIQQAENIYENFQRKFFEHKQLTLDCLNRYNERISENFWSKLNLSTRNPTEEITDLLKRAESLLEKSQTTQFDDILSLFYNLNSVNEQLEHANALIDTCDVQNLLKQTIQFNPGNDSDEQISVRLNQIEDTEKTLPLIPSTILPRSIKRLRKTEPKRHVEEIDEDESQDEEDSNDNHEHLPILKRMKVEYQNDFNFDNFSSSPNSILCLNLPTYEQQQQQQISDDDGDIIYVKTIQPISSPTIPFDELFQMIETNQ</sequence>
<organism evidence="2 3">
    <name type="scientific">Adineta ricciae</name>
    <name type="common">Rotifer</name>
    <dbReference type="NCBI Taxonomy" id="249248"/>
    <lineage>
        <taxon>Eukaryota</taxon>
        <taxon>Metazoa</taxon>
        <taxon>Spiralia</taxon>
        <taxon>Gnathifera</taxon>
        <taxon>Rotifera</taxon>
        <taxon>Eurotatoria</taxon>
        <taxon>Bdelloidea</taxon>
        <taxon>Adinetida</taxon>
        <taxon>Adinetidae</taxon>
        <taxon>Adineta</taxon>
    </lineage>
</organism>
<feature type="non-terminal residue" evidence="2">
    <location>
        <position position="1"/>
    </location>
</feature>
<feature type="region of interest" description="Disordered" evidence="1">
    <location>
        <begin position="225"/>
        <end position="248"/>
    </location>
</feature>
<dbReference type="EMBL" id="CAJNOR010016357">
    <property type="protein sequence ID" value="CAF1684871.1"/>
    <property type="molecule type" value="Genomic_DNA"/>
</dbReference>